<dbReference type="Proteomes" id="UP000297385">
    <property type="component" value="Unassembled WGS sequence"/>
</dbReference>
<name>A0A4Y8MR34_9BURK</name>
<dbReference type="EMBL" id="SNVI01000002">
    <property type="protein sequence ID" value="TFE39986.1"/>
    <property type="molecule type" value="Genomic_DNA"/>
</dbReference>
<reference evidence="1 2" key="1">
    <citation type="submission" date="2019-03" db="EMBL/GenBank/DDBJ databases">
        <title>Complete Genome Sequence of Paraburkholderia dipogonis ICMP 19430T, a Nitrogen-fixing Symbiont of the South African Invasive Legume Dipogon lignosus in New Zealand.</title>
        <authorList>
            <person name="De Meyer S.E."/>
        </authorList>
    </citation>
    <scope>NUCLEOTIDE SEQUENCE [LARGE SCALE GENOMIC DNA]</scope>
    <source>
        <strain evidence="1 2">ICMP 19430</strain>
    </source>
</reference>
<accession>A0A4Y8MR34</accession>
<protein>
    <submittedName>
        <fullName evidence="1">Uncharacterized protein</fullName>
    </submittedName>
</protein>
<comment type="caution">
    <text evidence="1">The sequence shown here is derived from an EMBL/GenBank/DDBJ whole genome shotgun (WGS) entry which is preliminary data.</text>
</comment>
<dbReference type="RefSeq" id="WP_134461352.1">
    <property type="nucleotide sequence ID" value="NZ_JBHMFL010000169.1"/>
</dbReference>
<gene>
    <name evidence="1" type="ORF">E2553_24655</name>
</gene>
<dbReference type="InterPro" id="IPR029035">
    <property type="entry name" value="DHS-like_NAD/FAD-binding_dom"/>
</dbReference>
<dbReference type="Gene3D" id="3.40.50.1220">
    <property type="entry name" value="TPP-binding domain"/>
    <property type="match status" value="1"/>
</dbReference>
<sequence length="511" mass="57561">MSNQESDFAGTIPFAQMDPSEFETFVIRLLGLHLDLQGKELVAQSTDMYDCVAPHGFDHFSGPVLIEICTSLSKARFSKITQRFGAFAYKAEVAGAQSRPALLIITHSRQEENKKFRDLIHSYGGKVDQSHVEIWSIEKLDALVKQHPGAIAIADDLLRIRFKNAKDQAGSWQEKRLEHIASLSERYSSGQFSLFLGAGVSASAGMPDWNLLLNTLFLTYLSKETRANDVAAKERTVKLVERMNDINKHSALVTARYLRKGISGTGKDQHAFTRAVRAALYGLRNKDKPAASELIKILARLCMPRRSGAPVRSVVTYNFDDLFEQQLKATAIPYKCVYTQEADVDVDELPVLHVHGFIPEFDGHAGSEDKSLVFAEEGYHQIYTDAYHWSNLVQLSALRDSTCLMVGLSMADPNLRRLLEIAKRGVEKHRHYAFMKRVDVEEFAVSKTKDGERVQLFENREEVSNFLEENHALTEVLMQELGVTVIWYESHDEIPRFLHSVGGFPESPQAL</sequence>
<evidence type="ECO:0000313" key="2">
    <source>
        <dbReference type="Proteomes" id="UP000297385"/>
    </source>
</evidence>
<dbReference type="GeneID" id="97303066"/>
<dbReference type="Pfam" id="PF13289">
    <property type="entry name" value="SIR2_2"/>
    <property type="match status" value="1"/>
</dbReference>
<evidence type="ECO:0000313" key="1">
    <source>
        <dbReference type="EMBL" id="TFE39986.1"/>
    </source>
</evidence>
<dbReference type="AlphaFoldDB" id="A0A4Y8MR34"/>
<dbReference type="SUPFAM" id="SSF52467">
    <property type="entry name" value="DHS-like NAD/FAD-binding domain"/>
    <property type="match status" value="1"/>
</dbReference>
<proteinExistence type="predicted"/>
<organism evidence="1 2">
    <name type="scientific">Paraburkholderia dipogonis</name>
    <dbReference type="NCBI Taxonomy" id="1211383"/>
    <lineage>
        <taxon>Bacteria</taxon>
        <taxon>Pseudomonadati</taxon>
        <taxon>Pseudomonadota</taxon>
        <taxon>Betaproteobacteria</taxon>
        <taxon>Burkholderiales</taxon>
        <taxon>Burkholderiaceae</taxon>
        <taxon>Paraburkholderia</taxon>
    </lineage>
</organism>